<evidence type="ECO:0000256" key="3">
    <source>
        <dbReference type="ARBA" id="ARBA00023125"/>
    </source>
</evidence>
<dbReference type="PROSITE" id="PS50995">
    <property type="entry name" value="HTH_MARR_2"/>
    <property type="match status" value="1"/>
</dbReference>
<dbReference type="Gene3D" id="1.10.10.10">
    <property type="entry name" value="Winged helix-like DNA-binding domain superfamily/Winged helix DNA-binding domain"/>
    <property type="match status" value="1"/>
</dbReference>
<dbReference type="OrthoDB" id="5461037at2"/>
<sequence>MSKSIHILNELLVNTFNDILGIEQKTLKSGLFKDLSVNEIHTIEAIGMDKPKSMSQVASQLYITLGTLTTAINHLEKKGYAERNRSQKDRRVVYIKLTQKGMLAYKIHQEFHSDMINATIEGITEEEEKVLIKSLEKLNRFFKLKHDLRNNSKENGDE</sequence>
<evidence type="ECO:0000313" key="9">
    <source>
        <dbReference type="EMBL" id="AYD41332.1"/>
    </source>
</evidence>
<dbReference type="AlphaFoldDB" id="A0A386H6J5"/>
<dbReference type="GO" id="GO:0005737">
    <property type="term" value="C:cytoplasm"/>
    <property type="evidence" value="ECO:0007669"/>
    <property type="project" value="UniProtKB-SubCell"/>
</dbReference>
<evidence type="ECO:0000313" key="10">
    <source>
        <dbReference type="Proteomes" id="UP000266301"/>
    </source>
</evidence>
<dbReference type="InterPro" id="IPR036388">
    <property type="entry name" value="WH-like_DNA-bd_sf"/>
</dbReference>
<dbReference type="PANTHER" id="PTHR42756">
    <property type="entry name" value="TRANSCRIPTIONAL REGULATOR, MARR"/>
    <property type="match status" value="1"/>
</dbReference>
<dbReference type="PANTHER" id="PTHR42756:SF1">
    <property type="entry name" value="TRANSCRIPTIONAL REPRESSOR OF EMRAB OPERON"/>
    <property type="match status" value="1"/>
</dbReference>
<dbReference type="Proteomes" id="UP000266301">
    <property type="component" value="Chromosome"/>
</dbReference>
<evidence type="ECO:0000256" key="4">
    <source>
        <dbReference type="ARBA" id="ARBA00023163"/>
    </source>
</evidence>
<comment type="subcellular location">
    <subcellularLocation>
        <location evidence="1">Cytoplasm</location>
    </subcellularLocation>
</comment>
<protein>
    <recommendedName>
        <fullName evidence="6">HTH-type transcriptional regulator SarZ</fullName>
    </recommendedName>
    <alternativeName>
        <fullName evidence="7">Staphylococcal accessory regulator Z</fullName>
    </alternativeName>
</protein>
<dbReference type="RefSeq" id="WP_119974070.1">
    <property type="nucleotide sequence ID" value="NZ_CP032416.1"/>
</dbReference>
<evidence type="ECO:0000256" key="2">
    <source>
        <dbReference type="ARBA" id="ARBA00023015"/>
    </source>
</evidence>
<dbReference type="SMART" id="SM00347">
    <property type="entry name" value="HTH_MARR"/>
    <property type="match status" value="1"/>
</dbReference>
<dbReference type="GO" id="GO:0003700">
    <property type="term" value="F:DNA-binding transcription factor activity"/>
    <property type="evidence" value="ECO:0007669"/>
    <property type="project" value="InterPro"/>
</dbReference>
<keyword evidence="3" id="KW-0238">DNA-binding</keyword>
<dbReference type="SUPFAM" id="SSF46785">
    <property type="entry name" value="Winged helix' DNA-binding domain"/>
    <property type="match status" value="1"/>
</dbReference>
<feature type="domain" description="HTH marR-type" evidence="8">
    <location>
        <begin position="1"/>
        <end position="140"/>
    </location>
</feature>
<evidence type="ECO:0000256" key="7">
    <source>
        <dbReference type="ARBA" id="ARBA00047207"/>
    </source>
</evidence>
<keyword evidence="10" id="KW-1185">Reference proteome</keyword>
<evidence type="ECO:0000256" key="1">
    <source>
        <dbReference type="ARBA" id="ARBA00004496"/>
    </source>
</evidence>
<gene>
    <name evidence="9" type="ORF">D4Z93_12780</name>
</gene>
<reference evidence="9 10" key="1">
    <citation type="journal article" date="2019" name="Int. J. Syst. Evol. Microbiol.">
        <title>Clostridium fermenticellae sp. nov., isolated from the mud in a fermentation cellar for the production of the Chinese liquor, baijiu.</title>
        <authorList>
            <person name="Xu P.X."/>
            <person name="Chai L.J."/>
            <person name="Qiu T."/>
            <person name="Zhang X.J."/>
            <person name="Lu Z.M."/>
            <person name="Xiao C."/>
            <person name="Wang S.T."/>
            <person name="Shen C.H."/>
            <person name="Shi J.S."/>
            <person name="Xu Z.H."/>
        </authorList>
    </citation>
    <scope>NUCLEOTIDE SEQUENCE [LARGE SCALE GENOMIC DNA]</scope>
    <source>
        <strain evidence="9 10">JN500901</strain>
    </source>
</reference>
<evidence type="ECO:0000256" key="6">
    <source>
        <dbReference type="ARBA" id="ARBA00047188"/>
    </source>
</evidence>
<keyword evidence="4" id="KW-0804">Transcription</keyword>
<accession>A0A386H6J5</accession>
<comment type="similarity">
    <text evidence="5">Belongs to the SarZ family.</text>
</comment>
<dbReference type="InterPro" id="IPR055166">
    <property type="entry name" value="Transc_reg_Sar_Rot_HTH"/>
</dbReference>
<keyword evidence="2" id="KW-0805">Transcription regulation</keyword>
<dbReference type="KEGG" id="cfer:D4Z93_12780"/>
<evidence type="ECO:0000259" key="8">
    <source>
        <dbReference type="PROSITE" id="PS50995"/>
    </source>
</evidence>
<dbReference type="InterPro" id="IPR036390">
    <property type="entry name" value="WH_DNA-bd_sf"/>
</dbReference>
<organism evidence="9 10">
    <name type="scientific">Clostridium fermenticellae</name>
    <dbReference type="NCBI Taxonomy" id="2068654"/>
    <lineage>
        <taxon>Bacteria</taxon>
        <taxon>Bacillati</taxon>
        <taxon>Bacillota</taxon>
        <taxon>Clostridia</taxon>
        <taxon>Eubacteriales</taxon>
        <taxon>Clostridiaceae</taxon>
        <taxon>Clostridium</taxon>
    </lineage>
</organism>
<dbReference type="GO" id="GO:0003677">
    <property type="term" value="F:DNA binding"/>
    <property type="evidence" value="ECO:0007669"/>
    <property type="project" value="UniProtKB-KW"/>
</dbReference>
<dbReference type="EMBL" id="CP032416">
    <property type="protein sequence ID" value="AYD41332.1"/>
    <property type="molecule type" value="Genomic_DNA"/>
</dbReference>
<proteinExistence type="inferred from homology"/>
<dbReference type="InterPro" id="IPR000835">
    <property type="entry name" value="HTH_MarR-typ"/>
</dbReference>
<evidence type="ECO:0000256" key="5">
    <source>
        <dbReference type="ARBA" id="ARBA00046337"/>
    </source>
</evidence>
<dbReference type="Pfam" id="PF22381">
    <property type="entry name" value="Staph_reg_Sar_Rot"/>
    <property type="match status" value="1"/>
</dbReference>
<dbReference type="PRINTS" id="PR00598">
    <property type="entry name" value="HTHMARR"/>
</dbReference>
<name>A0A386H6J5_9CLOT</name>